<dbReference type="Proteomes" id="UP001457282">
    <property type="component" value="Unassembled WGS sequence"/>
</dbReference>
<evidence type="ECO:0000313" key="3">
    <source>
        <dbReference type="EMBL" id="KAK9922745.1"/>
    </source>
</evidence>
<proteinExistence type="predicted"/>
<organism evidence="3 4">
    <name type="scientific">Rubus argutus</name>
    <name type="common">Southern blackberry</name>
    <dbReference type="NCBI Taxonomy" id="59490"/>
    <lineage>
        <taxon>Eukaryota</taxon>
        <taxon>Viridiplantae</taxon>
        <taxon>Streptophyta</taxon>
        <taxon>Embryophyta</taxon>
        <taxon>Tracheophyta</taxon>
        <taxon>Spermatophyta</taxon>
        <taxon>Magnoliopsida</taxon>
        <taxon>eudicotyledons</taxon>
        <taxon>Gunneridae</taxon>
        <taxon>Pentapetalae</taxon>
        <taxon>rosids</taxon>
        <taxon>fabids</taxon>
        <taxon>Rosales</taxon>
        <taxon>Rosaceae</taxon>
        <taxon>Rosoideae</taxon>
        <taxon>Rosoideae incertae sedis</taxon>
        <taxon>Rubus</taxon>
    </lineage>
</organism>
<evidence type="ECO:0000259" key="2">
    <source>
        <dbReference type="Pfam" id="PF25042"/>
    </source>
</evidence>
<comment type="caution">
    <text evidence="3">The sequence shown here is derived from an EMBL/GenBank/DDBJ whole genome shotgun (WGS) entry which is preliminary data.</text>
</comment>
<name>A0AAW1WCW8_RUBAR</name>
<dbReference type="Pfam" id="PF25042">
    <property type="entry name" value="DUF7787"/>
    <property type="match status" value="1"/>
</dbReference>
<gene>
    <name evidence="3" type="ORF">M0R45_031192</name>
</gene>
<feature type="domain" description="DUF7787" evidence="2">
    <location>
        <begin position="8"/>
        <end position="65"/>
    </location>
</feature>
<protein>
    <recommendedName>
        <fullName evidence="2">DUF7787 domain-containing protein</fullName>
    </recommendedName>
</protein>
<dbReference type="PANTHER" id="PTHR35096">
    <property type="entry name" value="BNAA08G28570D PROTEIN"/>
    <property type="match status" value="1"/>
</dbReference>
<reference evidence="3 4" key="1">
    <citation type="journal article" date="2023" name="G3 (Bethesda)">
        <title>A chromosome-length genome assembly and annotation of blackberry (Rubus argutus, cv. 'Hillquist').</title>
        <authorList>
            <person name="Bruna T."/>
            <person name="Aryal R."/>
            <person name="Dudchenko O."/>
            <person name="Sargent D.J."/>
            <person name="Mead D."/>
            <person name="Buti M."/>
            <person name="Cavallini A."/>
            <person name="Hytonen T."/>
            <person name="Andres J."/>
            <person name="Pham M."/>
            <person name="Weisz D."/>
            <person name="Mascagni F."/>
            <person name="Usai G."/>
            <person name="Natali L."/>
            <person name="Bassil N."/>
            <person name="Fernandez G.E."/>
            <person name="Lomsadze A."/>
            <person name="Armour M."/>
            <person name="Olukolu B."/>
            <person name="Poorten T."/>
            <person name="Britton C."/>
            <person name="Davik J."/>
            <person name="Ashrafi H."/>
            <person name="Aiden E.L."/>
            <person name="Borodovsky M."/>
            <person name="Worthington M."/>
        </authorList>
    </citation>
    <scope>NUCLEOTIDE SEQUENCE [LARGE SCALE GENOMIC DNA]</scope>
    <source>
        <strain evidence="3">PI 553951</strain>
    </source>
</reference>
<keyword evidence="4" id="KW-1185">Reference proteome</keyword>
<accession>A0AAW1WCW8</accession>
<dbReference type="AlphaFoldDB" id="A0AAW1WCW8"/>
<dbReference type="InterPro" id="IPR056689">
    <property type="entry name" value="DUF7787"/>
</dbReference>
<feature type="region of interest" description="Disordered" evidence="1">
    <location>
        <begin position="110"/>
        <end position="141"/>
    </location>
</feature>
<feature type="compositionally biased region" description="Polar residues" evidence="1">
    <location>
        <begin position="110"/>
        <end position="129"/>
    </location>
</feature>
<sequence>MEKMSKAKNQKISLEDYLLLIQSRSHLNLTVSHLNQIITMHGYKKIHKVHKKLLSDAVNTLDLVNPCRSTLRDYISPLVTTKVEDVMADLSDLNWQECCVTSIQTLSSWNGNTDDQSPPANDNPSSVVCASSRKSTRKRKRTAKMADLVNFA</sequence>
<dbReference type="EMBL" id="JBEDUW010000006">
    <property type="protein sequence ID" value="KAK9922745.1"/>
    <property type="molecule type" value="Genomic_DNA"/>
</dbReference>
<evidence type="ECO:0000313" key="4">
    <source>
        <dbReference type="Proteomes" id="UP001457282"/>
    </source>
</evidence>
<dbReference type="PANTHER" id="PTHR35096:SF8">
    <property type="entry name" value="OS03G0308600 PROTEIN"/>
    <property type="match status" value="1"/>
</dbReference>
<evidence type="ECO:0000256" key="1">
    <source>
        <dbReference type="SAM" id="MobiDB-lite"/>
    </source>
</evidence>